<evidence type="ECO:0000256" key="1">
    <source>
        <dbReference type="ARBA" id="ARBA00022723"/>
    </source>
</evidence>
<dbReference type="AlphaFoldDB" id="A0AAE1HIH4"/>
<dbReference type="InterPro" id="IPR022776">
    <property type="entry name" value="TRM13/UPF0224_CHHC_Znf_dom"/>
</dbReference>
<dbReference type="EMBL" id="JAHWGI010001056">
    <property type="protein sequence ID" value="KAK3921897.1"/>
    <property type="molecule type" value="Genomic_DNA"/>
</dbReference>
<keyword evidence="3" id="KW-0862">Zinc</keyword>
<dbReference type="InterPro" id="IPR036236">
    <property type="entry name" value="Znf_C2H2_sf"/>
</dbReference>
<comment type="caution">
    <text evidence="5">The sequence shown here is derived from an EMBL/GenBank/DDBJ whole genome shotgun (WGS) entry which is preliminary data.</text>
</comment>
<reference evidence="5" key="2">
    <citation type="journal article" date="2023" name="BMC Genomics">
        <title>Pest status, molecular evolution, and epigenetic factors derived from the genome assembly of Frankliniella fusca, a thysanopteran phytovirus vector.</title>
        <authorList>
            <person name="Catto M.A."/>
            <person name="Labadie P.E."/>
            <person name="Jacobson A.L."/>
            <person name="Kennedy G.G."/>
            <person name="Srinivasan R."/>
            <person name="Hunt B.G."/>
        </authorList>
    </citation>
    <scope>NUCLEOTIDE SEQUENCE</scope>
    <source>
        <strain evidence="5">PL_HMW_Pooled</strain>
    </source>
</reference>
<organism evidence="5 6">
    <name type="scientific">Frankliniella fusca</name>
    <dbReference type="NCBI Taxonomy" id="407009"/>
    <lineage>
        <taxon>Eukaryota</taxon>
        <taxon>Metazoa</taxon>
        <taxon>Ecdysozoa</taxon>
        <taxon>Arthropoda</taxon>
        <taxon>Hexapoda</taxon>
        <taxon>Insecta</taxon>
        <taxon>Pterygota</taxon>
        <taxon>Neoptera</taxon>
        <taxon>Paraneoptera</taxon>
        <taxon>Thysanoptera</taxon>
        <taxon>Terebrantia</taxon>
        <taxon>Thripoidea</taxon>
        <taxon>Thripidae</taxon>
        <taxon>Frankliniella</taxon>
    </lineage>
</organism>
<gene>
    <name evidence="5" type="ORF">KUF71_011073</name>
</gene>
<dbReference type="Proteomes" id="UP001219518">
    <property type="component" value="Unassembled WGS sequence"/>
</dbReference>
<dbReference type="PROSITE" id="PS51800">
    <property type="entry name" value="ZF_CHHC_U11_48K"/>
    <property type="match status" value="1"/>
</dbReference>
<keyword evidence="2" id="KW-0863">Zinc-finger</keyword>
<evidence type="ECO:0000313" key="5">
    <source>
        <dbReference type="EMBL" id="KAK3921897.1"/>
    </source>
</evidence>
<feature type="non-terminal residue" evidence="5">
    <location>
        <position position="1"/>
    </location>
</feature>
<proteinExistence type="predicted"/>
<dbReference type="SUPFAM" id="SSF57667">
    <property type="entry name" value="beta-beta-alpha zinc fingers"/>
    <property type="match status" value="1"/>
</dbReference>
<keyword evidence="1" id="KW-0479">Metal-binding</keyword>
<accession>A0AAE1HIH4</accession>
<dbReference type="GO" id="GO:0008270">
    <property type="term" value="F:zinc ion binding"/>
    <property type="evidence" value="ECO:0007669"/>
    <property type="project" value="UniProtKB-KW"/>
</dbReference>
<evidence type="ECO:0000256" key="3">
    <source>
        <dbReference type="ARBA" id="ARBA00022833"/>
    </source>
</evidence>
<reference evidence="5" key="1">
    <citation type="submission" date="2021-07" db="EMBL/GenBank/DDBJ databases">
        <authorList>
            <person name="Catto M.A."/>
            <person name="Jacobson A."/>
            <person name="Kennedy G."/>
            <person name="Labadie P."/>
            <person name="Hunt B.G."/>
            <person name="Srinivasan R."/>
        </authorList>
    </citation>
    <scope>NUCLEOTIDE SEQUENCE</scope>
    <source>
        <strain evidence="5">PL_HMW_Pooled</strain>
        <tissue evidence="5">Head</tissue>
    </source>
</reference>
<keyword evidence="6" id="KW-1185">Reference proteome</keyword>
<name>A0AAE1HIH4_9NEOP</name>
<dbReference type="Pfam" id="PF05253">
    <property type="entry name" value="zf-U11-48K"/>
    <property type="match status" value="1"/>
</dbReference>
<protein>
    <submittedName>
        <fullName evidence="5">U11/U12 small nuclear ribonucleoprotein 48 kDa protein</fullName>
    </submittedName>
</protein>
<feature type="domain" description="CHHC U11-48K-type" evidence="4">
    <location>
        <begin position="46"/>
        <end position="73"/>
    </location>
</feature>
<evidence type="ECO:0000256" key="2">
    <source>
        <dbReference type="ARBA" id="ARBA00022771"/>
    </source>
</evidence>
<evidence type="ECO:0000259" key="4">
    <source>
        <dbReference type="PROSITE" id="PS51800"/>
    </source>
</evidence>
<evidence type="ECO:0000313" key="6">
    <source>
        <dbReference type="Proteomes" id="UP001219518"/>
    </source>
</evidence>
<sequence>MDFEDERKQKLLELQNFIKKSTDQLNAVLDSLGWTRDVLLQKGNDIVSCPLNPEHRMPQRSLERHLEKCSLHHEGYQSDEEFLSASEFSSCPSVVIDNQTLNRILKRPSSIADLDDT</sequence>
<keyword evidence="5" id="KW-0687">Ribonucleoprotein</keyword>
<dbReference type="GO" id="GO:1990904">
    <property type="term" value="C:ribonucleoprotein complex"/>
    <property type="evidence" value="ECO:0007669"/>
    <property type="project" value="UniProtKB-KW"/>
</dbReference>